<dbReference type="InterPro" id="IPR003615">
    <property type="entry name" value="HNH_nuc"/>
</dbReference>
<feature type="region of interest" description="Disordered" evidence="1">
    <location>
        <begin position="1007"/>
        <end position="1036"/>
    </location>
</feature>
<evidence type="ECO:0000256" key="1">
    <source>
        <dbReference type="SAM" id="MobiDB-lite"/>
    </source>
</evidence>
<organism evidence="4 5">
    <name type="scientific">Thanatephorus cucumeris (strain AG1-IA)</name>
    <name type="common">Rice sheath blight fungus</name>
    <name type="synonym">Rhizoctonia solani</name>
    <dbReference type="NCBI Taxonomy" id="983506"/>
    <lineage>
        <taxon>Eukaryota</taxon>
        <taxon>Fungi</taxon>
        <taxon>Dikarya</taxon>
        <taxon>Basidiomycota</taxon>
        <taxon>Agaricomycotina</taxon>
        <taxon>Agaricomycetes</taxon>
        <taxon>Cantharellales</taxon>
        <taxon>Ceratobasidiaceae</taxon>
        <taxon>Rhizoctonia</taxon>
        <taxon>Rhizoctonia solani AG-1</taxon>
    </lineage>
</organism>
<dbReference type="STRING" id="983506.L8WEJ9"/>
<dbReference type="PANTHER" id="PTHR19303">
    <property type="entry name" value="TRANSPOSON"/>
    <property type="match status" value="1"/>
</dbReference>
<feature type="compositionally biased region" description="Low complexity" evidence="1">
    <location>
        <begin position="1294"/>
        <end position="1305"/>
    </location>
</feature>
<reference evidence="4 5" key="1">
    <citation type="journal article" date="2013" name="Nat. Commun.">
        <title>The evolution and pathogenic mechanisms of the rice sheath blight pathogen.</title>
        <authorList>
            <person name="Zheng A."/>
            <person name="Lin R."/>
            <person name="Xu L."/>
            <person name="Qin P."/>
            <person name="Tang C."/>
            <person name="Ai P."/>
            <person name="Zhang D."/>
            <person name="Liu Y."/>
            <person name="Sun Z."/>
            <person name="Feng H."/>
            <person name="Wang Y."/>
            <person name="Chen Y."/>
            <person name="Liang X."/>
            <person name="Fu R."/>
            <person name="Li Q."/>
            <person name="Zhang J."/>
            <person name="Yu X."/>
            <person name="Xie Z."/>
            <person name="Ding L."/>
            <person name="Guan P."/>
            <person name="Tang J."/>
            <person name="Liang Y."/>
            <person name="Wang S."/>
            <person name="Deng Q."/>
            <person name="Li S."/>
            <person name="Zhu J."/>
            <person name="Wang L."/>
            <person name="Liu H."/>
            <person name="Li P."/>
        </authorList>
    </citation>
    <scope>NUCLEOTIDE SEQUENCE [LARGE SCALE GENOMIC DNA]</scope>
    <source>
        <strain evidence="5">AG-1 IA</strain>
    </source>
</reference>
<keyword evidence="5" id="KW-1185">Reference proteome</keyword>
<evidence type="ECO:0000313" key="4">
    <source>
        <dbReference type="EMBL" id="ELU36370.1"/>
    </source>
</evidence>
<keyword evidence="4" id="KW-0378">Hydrolase</keyword>
<dbReference type="EMBL" id="AFRT01003564">
    <property type="protein sequence ID" value="ELU36370.1"/>
    <property type="molecule type" value="Genomic_DNA"/>
</dbReference>
<feature type="compositionally biased region" description="Polar residues" evidence="1">
    <location>
        <begin position="1324"/>
        <end position="1333"/>
    </location>
</feature>
<evidence type="ECO:0000259" key="2">
    <source>
        <dbReference type="Pfam" id="PF03184"/>
    </source>
</evidence>
<dbReference type="Pfam" id="PF03184">
    <property type="entry name" value="DDE_1"/>
    <property type="match status" value="1"/>
</dbReference>
<accession>L8WEJ9</accession>
<evidence type="ECO:0000313" key="5">
    <source>
        <dbReference type="Proteomes" id="UP000011668"/>
    </source>
</evidence>
<proteinExistence type="predicted"/>
<gene>
    <name evidence="4" type="ORF">AG1IA_09600</name>
</gene>
<dbReference type="HOGENOM" id="CLU_254058_0_0_1"/>
<dbReference type="Proteomes" id="UP000011668">
    <property type="component" value="Unassembled WGS sequence"/>
</dbReference>
<sequence>MAWKSCLAPFVLSQSFPMSSSNTPPESRTSNVIGQQCLSYLISAVAVPINVTWALFAIQQTTCNGCIAPTKCSNCAHRTESSMHSMAPPSTVPHTCIPAPLGLPQLGLGQHGRHCCVLTLLVSLFVLRRFTLRFLLCLYVNKVLINHSCRCWRFLEPIEDSQPVAPLYLVDAFGVGAQQGRVIPLRALDAQLQCLLVCSWGERWGVVKQAGSQWVSTKPLFQPKLVVLPSCRSISAAGLIGDRLVAMPQPGLQVVAGAGRRPLPMVLVELGSVHVSLAWVPGFGRLGSALWLLWSLCGWGMLKGFGHSQLRLMIYVGRMQRVLATLSALPVLTRRPSALWYAAHSRCGFVPKAEFWGPSSMGSISNVCASHSLCVRFLKALRSIAGVFHLFSTSGSSVDHFLAASFPCNVSFMYHNSALTLSVQLAVRYLNLWRYSASFIGQPLSSNCPNALSNLIADAFAAPKGGGAVPNGEVVVGDSGLTSGVSGSAFGGGDEFGRKVERVWSRLSSRSDGRLLSTNTGLPNGRDDRIERGKGSVDLTGLSKCRPGNGVCLGVWARGIWAAEDMDGCVNIRLSRADDDVVGALDDAKRPFCSRRRCDVLADAQTNRPRHHGGHAWGSGKDDVCRTRDWVHMPPTLRPYYTEDEVPAFSNGWLSQAASAPIDTIQAEVEQLARIMEPYDPNEIFSIDEIALFFCLPPNKGLATGHTSEVKADKIRLTYLLGANMSGSEKLEPLVIGQAHRPQCFEGSEGDKLGFYYFWNSTAWMVQSIWQNRFLFGLNACMVHQNQHVLLLVNNAPSHRHSASDYSNLRIEFLAPNFTAWIQPMGAGIIRCFKAHHRNGFTQLTLERDNAGDKKIYNIDQLQAMKLAANRHARLAPSVAPDVGIDANDAFDAENAARVEAEALQNEVARHPNLLEPEFMQMMEALSLSQPTEHELTDVEIVDAGFDCIIGPWCPTMCSRPSNKLYPKKSGARGYVSAGRVAVYKQYPYPQYPMPTTYSLPLPTTSALVEESTDDSKQDPSYQHTNPESMSLPTTQSFLSRNTITSRVCEQVTEAAPDGQACAITLNPSLVQCAHILRRATGQGEVSSLILSDVILKFNIIWQRQQLARAWGIELNNLDLDGPENMMWLALDLHGAFNTDAWALLLPESELQSILSYAGLQWCLKTRTPFTHHYPLRRISEYTFVQLSTLHPFVRVQGDQYSIHSSPFATLPTIRSHIHPFYAICNVAKKDIKWHPELQDETSNAYSTLADPSGFLKRIRLCRLIYKIWMCCDPEPMASNQVTSNTTPSAGSDAACSQARSSRSVRSTRRDAAARANSARLPSQTNNPSTSQHVVQTLPITGSTSTMGGPLTNVDESQAHGARRQPLDVSAQLKVGRWLHRLEDYNDHNVPAISEEIDESWHIGG</sequence>
<dbReference type="Pfam" id="PF13391">
    <property type="entry name" value="HNH_2"/>
    <property type="match status" value="1"/>
</dbReference>
<feature type="domain" description="HNH nuclease" evidence="3">
    <location>
        <begin position="1062"/>
        <end position="1143"/>
    </location>
</feature>
<keyword evidence="4" id="KW-0255">Endonuclease</keyword>
<comment type="caution">
    <text evidence="4">The sequence shown here is derived from an EMBL/GenBank/DDBJ whole genome shotgun (WGS) entry which is preliminary data.</text>
</comment>
<feature type="compositionally biased region" description="Polar residues" evidence="1">
    <location>
        <begin position="1281"/>
        <end position="1290"/>
    </location>
</feature>
<feature type="domain" description="DDE-1" evidence="2">
    <location>
        <begin position="716"/>
        <end position="869"/>
    </location>
</feature>
<feature type="compositionally biased region" description="Low complexity" evidence="1">
    <location>
        <begin position="1314"/>
        <end position="1323"/>
    </location>
</feature>
<dbReference type="GO" id="GO:0004519">
    <property type="term" value="F:endonuclease activity"/>
    <property type="evidence" value="ECO:0007669"/>
    <property type="project" value="UniProtKB-KW"/>
</dbReference>
<dbReference type="PANTHER" id="PTHR19303:SF73">
    <property type="entry name" value="PROTEIN PDC2"/>
    <property type="match status" value="1"/>
</dbReference>
<dbReference type="OrthoDB" id="162969at2759"/>
<feature type="region of interest" description="Disordered" evidence="1">
    <location>
        <begin position="1281"/>
        <end position="1333"/>
    </location>
</feature>
<dbReference type="InterPro" id="IPR050863">
    <property type="entry name" value="CenT-Element_Derived"/>
</dbReference>
<dbReference type="GO" id="GO:0003677">
    <property type="term" value="F:DNA binding"/>
    <property type="evidence" value="ECO:0007669"/>
    <property type="project" value="TreeGrafter"/>
</dbReference>
<name>L8WEJ9_THACA</name>
<protein>
    <submittedName>
        <fullName evidence="4">DDE superfamily endonuclease domain-containing protein</fullName>
    </submittedName>
</protein>
<keyword evidence="4" id="KW-0540">Nuclease</keyword>
<evidence type="ECO:0000259" key="3">
    <source>
        <dbReference type="Pfam" id="PF13391"/>
    </source>
</evidence>
<dbReference type="InterPro" id="IPR004875">
    <property type="entry name" value="DDE_SF_endonuclease_dom"/>
</dbReference>
<dbReference type="GO" id="GO:0005634">
    <property type="term" value="C:nucleus"/>
    <property type="evidence" value="ECO:0007669"/>
    <property type="project" value="TreeGrafter"/>
</dbReference>
<feature type="compositionally biased region" description="Polar residues" evidence="1">
    <location>
        <begin position="1019"/>
        <end position="1036"/>
    </location>
</feature>